<dbReference type="Pfam" id="PF13091">
    <property type="entry name" value="PLDc_2"/>
    <property type="match status" value="1"/>
</dbReference>
<evidence type="ECO:0000259" key="1">
    <source>
        <dbReference type="PROSITE" id="PS51192"/>
    </source>
</evidence>
<dbReference type="CDD" id="cd18032">
    <property type="entry name" value="DEXHc_RE_I_III_res"/>
    <property type="match status" value="1"/>
</dbReference>
<dbReference type="SUPFAM" id="SSF56024">
    <property type="entry name" value="Phospholipase D/nuclease"/>
    <property type="match status" value="1"/>
</dbReference>
<dbReference type="PANTHER" id="PTHR47396">
    <property type="entry name" value="TYPE I RESTRICTION ENZYME ECOKI R PROTEIN"/>
    <property type="match status" value="1"/>
</dbReference>
<dbReference type="SMART" id="SM00490">
    <property type="entry name" value="HELICc"/>
    <property type="match status" value="1"/>
</dbReference>
<dbReference type="AlphaFoldDB" id="W6S146"/>
<dbReference type="RefSeq" id="WP_044036766.1">
    <property type="nucleotide sequence ID" value="NZ_HG917868.1"/>
</dbReference>
<dbReference type="KEGG" id="clt:CM240_0843"/>
<dbReference type="PANTHER" id="PTHR47396:SF1">
    <property type="entry name" value="ATP-DEPENDENT HELICASE IRC3-RELATED"/>
    <property type="match status" value="1"/>
</dbReference>
<evidence type="ECO:0000313" key="4">
    <source>
        <dbReference type="Proteomes" id="UP000019426"/>
    </source>
</evidence>
<dbReference type="GO" id="GO:0005829">
    <property type="term" value="C:cytosol"/>
    <property type="evidence" value="ECO:0007669"/>
    <property type="project" value="TreeGrafter"/>
</dbReference>
<accession>W6S146</accession>
<dbReference type="InterPro" id="IPR001650">
    <property type="entry name" value="Helicase_C-like"/>
</dbReference>
<keyword evidence="3" id="KW-0067">ATP-binding</keyword>
<keyword evidence="3" id="KW-0378">Hydrolase</keyword>
<name>W6S146_9CLOT</name>
<dbReference type="GO" id="GO:0005524">
    <property type="term" value="F:ATP binding"/>
    <property type="evidence" value="ECO:0007669"/>
    <property type="project" value="InterPro"/>
</dbReference>
<organism evidence="3 4">
    <name type="scientific">Clostridium bornimense</name>
    <dbReference type="NCBI Taxonomy" id="1216932"/>
    <lineage>
        <taxon>Bacteria</taxon>
        <taxon>Bacillati</taxon>
        <taxon>Bacillota</taxon>
        <taxon>Clostridia</taxon>
        <taxon>Eubacteriales</taxon>
        <taxon>Clostridiaceae</taxon>
        <taxon>Clostridium</taxon>
    </lineage>
</organism>
<keyword evidence="3" id="KW-0547">Nucleotide-binding</keyword>
<dbReference type="PROSITE" id="PS51192">
    <property type="entry name" value="HELICASE_ATP_BIND_1"/>
    <property type="match status" value="1"/>
</dbReference>
<dbReference type="InterPro" id="IPR014001">
    <property type="entry name" value="Helicase_ATP-bd"/>
</dbReference>
<dbReference type="GO" id="GO:0016787">
    <property type="term" value="F:hydrolase activity"/>
    <property type="evidence" value="ECO:0007669"/>
    <property type="project" value="InterPro"/>
</dbReference>
<feature type="domain" description="Helicase C-terminal" evidence="2">
    <location>
        <begin position="422"/>
        <end position="619"/>
    </location>
</feature>
<dbReference type="CDD" id="cd09205">
    <property type="entry name" value="PLDc_N_DEXD_b3"/>
    <property type="match status" value="1"/>
</dbReference>
<dbReference type="PROSITE" id="PS51194">
    <property type="entry name" value="HELICASE_CTER"/>
    <property type="match status" value="1"/>
</dbReference>
<dbReference type="InterPro" id="IPR006935">
    <property type="entry name" value="Helicase/UvrB_N"/>
</dbReference>
<dbReference type="eggNOG" id="COG1061">
    <property type="taxonomic scope" value="Bacteria"/>
</dbReference>
<dbReference type="HOGENOM" id="CLU_005588_2_0_9"/>
<dbReference type="InterPro" id="IPR050742">
    <property type="entry name" value="Helicase_Restrict-Modif_Enz"/>
</dbReference>
<protein>
    <submittedName>
        <fullName evidence="3">HKD family nuclease/DNA/RNA helicase</fullName>
    </submittedName>
</protein>
<feature type="domain" description="Helicase ATP-binding" evidence="1">
    <location>
        <begin position="229"/>
        <end position="380"/>
    </location>
</feature>
<dbReference type="STRING" id="1216932.CM240_0843"/>
<reference evidence="3 4" key="1">
    <citation type="submission" date="2013-11" db="EMBL/GenBank/DDBJ databases">
        <title>Complete genome sequence of Clostridum sp. M2/40.</title>
        <authorList>
            <person name="Wibberg D."/>
            <person name="Puehler A."/>
            <person name="Schlueter A."/>
        </authorList>
    </citation>
    <scope>NUCLEOTIDE SEQUENCE [LARGE SCALE GENOMIC DNA]</scope>
    <source>
        <strain evidence="4">M2/40</strain>
    </source>
</reference>
<gene>
    <name evidence="3" type="ORF">CM240_0843</name>
</gene>
<dbReference type="eggNOG" id="COG3886">
    <property type="taxonomic scope" value="Bacteria"/>
</dbReference>
<proteinExistence type="predicted"/>
<dbReference type="OrthoDB" id="9802848at2"/>
<dbReference type="GO" id="GO:0004386">
    <property type="term" value="F:helicase activity"/>
    <property type="evidence" value="ECO:0007669"/>
    <property type="project" value="UniProtKB-KW"/>
</dbReference>
<dbReference type="InterPro" id="IPR027417">
    <property type="entry name" value="P-loop_NTPase"/>
</dbReference>
<dbReference type="SMART" id="SM00487">
    <property type="entry name" value="DEXDc"/>
    <property type="match status" value="1"/>
</dbReference>
<dbReference type="SUPFAM" id="SSF52540">
    <property type="entry name" value="P-loop containing nucleoside triphosphate hydrolases"/>
    <property type="match status" value="1"/>
</dbReference>
<sequence length="816" mass="95207">MGNVDAKNIIASEVAIDNIKFKDINNNCITGETNHLLPKLRQAFKKATEVKIIVAFLKDTGVKLLEDDIRELVDRGVNIKILTGNYLNITEPKALTSLKYNFGDKIDLRFYNVKNKSFHPKAYIFKNSEGGEIYLGSSNMSRAALTDAIEWNYRIDKSTSPEDFDYLERTFDDLFLNHSTIIGRKELNEYAKTWRKRRIVVDDVEEDTNVIDLYTPTDTQLQCLYNLKATREEGFDRALVVAATGVGKTYLAAFDSKEYKKVLFVAHREEILKQAYKSFRNVRGETSTYGYFYGNTKDKDNDVVFALVQTLGKKEYLNDKYFNKDDFDYIIIDEFHHATASNYKKIIDYFKPKFLFGITATPERMDNKDVFAICDYNVAYEIRLKEAIEKDILCPYRYYGIYDNTVDYDSIDYSRGKYNETQLEKALSKKERADLVYNHYRKFDSKRALGFCTSKTHAEYMAEYFADQGVKAVAVYSGGKYNRNEAIEKLASGEISVIFSIDMFNEGLDIPSIDMVMFLRPTESSTVFLQQLGRGLRKSKDKKYLNVLDFIGKYKKVNLVPLLLKGEDGKRSSGNRFVNPQVDDYPDGCLVDFDFKLIDIFKEEYSRSRNIKTWIRDEFLRVKEELGHTPNRKEFFLQMEDDLYINLKAKSKENIFKDYISFLSEMGEESPLLDTVAHRFLVQIETTAMSKTYKMPLLLAFYNDGNMIMKLDKSDIAKSFRNFYSYGSNGIDMKKHKSTEDYKLWNYDKYYKLAKDNPINALCKTHGEFFTFENDKFYLSKSLESYINNEEFLGHFKDIIDFRTVEYYKMRFDNEA</sequence>
<keyword evidence="3" id="KW-0347">Helicase</keyword>
<dbReference type="Gene3D" id="3.30.870.10">
    <property type="entry name" value="Endonuclease Chain A"/>
    <property type="match status" value="1"/>
</dbReference>
<dbReference type="GO" id="GO:0003677">
    <property type="term" value="F:DNA binding"/>
    <property type="evidence" value="ECO:0007669"/>
    <property type="project" value="InterPro"/>
</dbReference>
<dbReference type="Pfam" id="PF00271">
    <property type="entry name" value="Helicase_C"/>
    <property type="match status" value="1"/>
</dbReference>
<evidence type="ECO:0000313" key="3">
    <source>
        <dbReference type="EMBL" id="CDM68007.1"/>
    </source>
</evidence>
<dbReference type="PATRIC" id="fig|1216932.3.peg.829"/>
<dbReference type="Pfam" id="PF04851">
    <property type="entry name" value="ResIII"/>
    <property type="match status" value="1"/>
</dbReference>
<dbReference type="InterPro" id="IPR025202">
    <property type="entry name" value="PLD-like_dom"/>
</dbReference>
<dbReference type="Proteomes" id="UP000019426">
    <property type="component" value="Chromosome M2/40_rep1"/>
</dbReference>
<evidence type="ECO:0000259" key="2">
    <source>
        <dbReference type="PROSITE" id="PS51194"/>
    </source>
</evidence>
<dbReference type="CDD" id="cd18799">
    <property type="entry name" value="SF2_C_EcoAI-like"/>
    <property type="match status" value="1"/>
</dbReference>
<dbReference type="Gene3D" id="3.40.50.300">
    <property type="entry name" value="P-loop containing nucleotide triphosphate hydrolases"/>
    <property type="match status" value="2"/>
</dbReference>
<dbReference type="EMBL" id="HG917868">
    <property type="protein sequence ID" value="CDM68007.1"/>
    <property type="molecule type" value="Genomic_DNA"/>
</dbReference>
<keyword evidence="4" id="KW-1185">Reference proteome</keyword>